<dbReference type="EMBL" id="MU006757">
    <property type="protein sequence ID" value="KAF2621310.1"/>
    <property type="molecule type" value="Genomic_DNA"/>
</dbReference>
<accession>A0ACB6RIS2</accession>
<gene>
    <name evidence="1" type="ORF">BU25DRAFT_495864</name>
</gene>
<evidence type="ECO:0000313" key="1">
    <source>
        <dbReference type="EMBL" id="KAF2621310.1"/>
    </source>
</evidence>
<reference evidence="1" key="1">
    <citation type="journal article" date="2020" name="Stud. Mycol.">
        <title>101 Dothideomycetes genomes: a test case for predicting lifestyles and emergence of pathogens.</title>
        <authorList>
            <person name="Haridas S."/>
            <person name="Albert R."/>
            <person name="Binder M."/>
            <person name="Bloem J."/>
            <person name="Labutti K."/>
            <person name="Salamov A."/>
            <person name="Andreopoulos B."/>
            <person name="Baker S."/>
            <person name="Barry K."/>
            <person name="Bills G."/>
            <person name="Bluhm B."/>
            <person name="Cannon C."/>
            <person name="Castanera R."/>
            <person name="Culley D."/>
            <person name="Daum C."/>
            <person name="Ezra D."/>
            <person name="Gonzalez J."/>
            <person name="Henrissat B."/>
            <person name="Kuo A."/>
            <person name="Liang C."/>
            <person name="Lipzen A."/>
            <person name="Lutzoni F."/>
            <person name="Magnuson J."/>
            <person name="Mondo S."/>
            <person name="Nolan M."/>
            <person name="Ohm R."/>
            <person name="Pangilinan J."/>
            <person name="Park H.-J."/>
            <person name="Ramirez L."/>
            <person name="Alfaro M."/>
            <person name="Sun H."/>
            <person name="Tritt A."/>
            <person name="Yoshinaga Y."/>
            <person name="Zwiers L.-H."/>
            <person name="Turgeon B."/>
            <person name="Goodwin S."/>
            <person name="Spatafora J."/>
            <person name="Crous P."/>
            <person name="Grigoriev I."/>
        </authorList>
    </citation>
    <scope>NUCLEOTIDE SEQUENCE</scope>
    <source>
        <strain evidence="1">CBS 525.71</strain>
    </source>
</reference>
<dbReference type="Proteomes" id="UP000799754">
    <property type="component" value="Unassembled WGS sequence"/>
</dbReference>
<proteinExistence type="predicted"/>
<organism evidence="1 2">
    <name type="scientific">Macroventuria anomochaeta</name>
    <dbReference type="NCBI Taxonomy" id="301207"/>
    <lineage>
        <taxon>Eukaryota</taxon>
        <taxon>Fungi</taxon>
        <taxon>Dikarya</taxon>
        <taxon>Ascomycota</taxon>
        <taxon>Pezizomycotina</taxon>
        <taxon>Dothideomycetes</taxon>
        <taxon>Pleosporomycetidae</taxon>
        <taxon>Pleosporales</taxon>
        <taxon>Pleosporineae</taxon>
        <taxon>Didymellaceae</taxon>
        <taxon>Macroventuria</taxon>
    </lineage>
</organism>
<sequence>MTLPLTDSEDGHVAIHLPHTAALGFCSDVPDAIDDSKNSFPLKLTIALQPKTLPVRDEIAVDFCKQVRKHGNMSSPTTKQSTSVLETNSSLHTSTPPLDLEETTSSQSTKSKPISTVVVTTYKPSSTASITAHTAFSLPDSLATHPSETVDPGHTSKQHPWMEAVNSALSTAAPVMRSSVEHVPTAVATSVASRLHSSFLLRRLTPHHWSHAKRHQAPPGNATTNSSEEPPGSLSFCGAKLPASSASSHVGSDEAVESEQSRQWCVGQKYDPRIRRVMIAGWVMGGLMVLQAARDFARNTRGV</sequence>
<keyword evidence="2" id="KW-1185">Reference proteome</keyword>
<name>A0ACB6RIS2_9PLEO</name>
<protein>
    <submittedName>
        <fullName evidence="1">Uncharacterized protein</fullName>
    </submittedName>
</protein>
<evidence type="ECO:0000313" key="2">
    <source>
        <dbReference type="Proteomes" id="UP000799754"/>
    </source>
</evidence>
<comment type="caution">
    <text evidence="1">The sequence shown here is derived from an EMBL/GenBank/DDBJ whole genome shotgun (WGS) entry which is preliminary data.</text>
</comment>